<sequence length="89" mass="10364">MLKEWGFFYCGVTFTNIFAGTSMCSKHCQVQKMLIAYGNMVYKVLSCYSNGKKSSVCVLFLYKFDFLKENNCYFNGYYCTSKDLLKKTK</sequence>
<accession>A0A0E9VXR4</accession>
<reference evidence="1" key="1">
    <citation type="submission" date="2014-11" db="EMBL/GenBank/DDBJ databases">
        <authorList>
            <person name="Amaro Gonzalez C."/>
        </authorList>
    </citation>
    <scope>NUCLEOTIDE SEQUENCE</scope>
</reference>
<proteinExistence type="predicted"/>
<name>A0A0E9VXR4_ANGAN</name>
<organism evidence="1">
    <name type="scientific">Anguilla anguilla</name>
    <name type="common">European freshwater eel</name>
    <name type="synonym">Muraena anguilla</name>
    <dbReference type="NCBI Taxonomy" id="7936"/>
    <lineage>
        <taxon>Eukaryota</taxon>
        <taxon>Metazoa</taxon>
        <taxon>Chordata</taxon>
        <taxon>Craniata</taxon>
        <taxon>Vertebrata</taxon>
        <taxon>Euteleostomi</taxon>
        <taxon>Actinopterygii</taxon>
        <taxon>Neopterygii</taxon>
        <taxon>Teleostei</taxon>
        <taxon>Anguilliformes</taxon>
        <taxon>Anguillidae</taxon>
        <taxon>Anguilla</taxon>
    </lineage>
</organism>
<dbReference type="AlphaFoldDB" id="A0A0E9VXR4"/>
<reference evidence="1" key="2">
    <citation type="journal article" date="2015" name="Fish Shellfish Immunol.">
        <title>Early steps in the European eel (Anguilla anguilla)-Vibrio vulnificus interaction in the gills: Role of the RtxA13 toxin.</title>
        <authorList>
            <person name="Callol A."/>
            <person name="Pajuelo D."/>
            <person name="Ebbesson L."/>
            <person name="Teles M."/>
            <person name="MacKenzie S."/>
            <person name="Amaro C."/>
        </authorList>
    </citation>
    <scope>NUCLEOTIDE SEQUENCE</scope>
</reference>
<protein>
    <submittedName>
        <fullName evidence="1">Uncharacterized protein</fullName>
    </submittedName>
</protein>
<evidence type="ECO:0000313" key="1">
    <source>
        <dbReference type="EMBL" id="JAH82831.1"/>
    </source>
</evidence>
<dbReference type="EMBL" id="GBXM01025746">
    <property type="protein sequence ID" value="JAH82831.1"/>
    <property type="molecule type" value="Transcribed_RNA"/>
</dbReference>